<dbReference type="AlphaFoldDB" id="A0A6C0IIV2"/>
<dbReference type="CDD" id="cd18809">
    <property type="entry name" value="SF1_C_RecD"/>
    <property type="match status" value="1"/>
</dbReference>
<dbReference type="GO" id="GO:0003678">
    <property type="term" value="F:DNA helicase activity"/>
    <property type="evidence" value="ECO:0007669"/>
    <property type="project" value="InterPro"/>
</dbReference>
<evidence type="ECO:0000313" key="2">
    <source>
        <dbReference type="EMBL" id="QHT92922.1"/>
    </source>
</evidence>
<dbReference type="CDD" id="cd18037">
    <property type="entry name" value="DEXSc_Pif1_like"/>
    <property type="match status" value="1"/>
</dbReference>
<name>A0A6C0IIV2_9ZZZZ</name>
<dbReference type="GO" id="GO:0000723">
    <property type="term" value="P:telomere maintenance"/>
    <property type="evidence" value="ECO:0007669"/>
    <property type="project" value="InterPro"/>
</dbReference>
<dbReference type="GO" id="GO:0006281">
    <property type="term" value="P:DNA repair"/>
    <property type="evidence" value="ECO:0007669"/>
    <property type="project" value="InterPro"/>
</dbReference>
<dbReference type="InterPro" id="IPR051055">
    <property type="entry name" value="PIF1_helicase"/>
</dbReference>
<dbReference type="PANTHER" id="PTHR47642">
    <property type="entry name" value="ATP-DEPENDENT DNA HELICASE"/>
    <property type="match status" value="1"/>
</dbReference>
<dbReference type="SUPFAM" id="SSF52540">
    <property type="entry name" value="P-loop containing nucleoside triphosphate hydrolases"/>
    <property type="match status" value="2"/>
</dbReference>
<dbReference type="EMBL" id="MN740196">
    <property type="protein sequence ID" value="QHT92922.1"/>
    <property type="molecule type" value="Genomic_DNA"/>
</dbReference>
<dbReference type="SMART" id="SM00382">
    <property type="entry name" value="AAA"/>
    <property type="match status" value="1"/>
</dbReference>
<dbReference type="PANTHER" id="PTHR47642:SF5">
    <property type="entry name" value="ATP-DEPENDENT DNA HELICASE"/>
    <property type="match status" value="1"/>
</dbReference>
<protein>
    <recommendedName>
        <fullName evidence="1">AAA+ ATPase domain-containing protein</fullName>
    </recommendedName>
</protein>
<dbReference type="InterPro" id="IPR010285">
    <property type="entry name" value="DNA_helicase_pif1-like_DEAD"/>
</dbReference>
<evidence type="ECO:0000259" key="1">
    <source>
        <dbReference type="SMART" id="SM00382"/>
    </source>
</evidence>
<dbReference type="InterPro" id="IPR003593">
    <property type="entry name" value="AAA+_ATPase"/>
</dbReference>
<dbReference type="Gene3D" id="3.40.50.300">
    <property type="entry name" value="P-loop containing nucleotide triphosphate hydrolases"/>
    <property type="match status" value="1"/>
</dbReference>
<reference evidence="2" key="1">
    <citation type="journal article" date="2020" name="Nature">
        <title>Giant virus diversity and host interactions through global metagenomics.</title>
        <authorList>
            <person name="Schulz F."/>
            <person name="Roux S."/>
            <person name="Paez-Espino D."/>
            <person name="Jungbluth S."/>
            <person name="Walsh D.A."/>
            <person name="Denef V.J."/>
            <person name="McMahon K.D."/>
            <person name="Konstantinidis K.T."/>
            <person name="Eloe-Fadrosh E.A."/>
            <person name="Kyrpides N.C."/>
            <person name="Woyke T."/>
        </authorList>
    </citation>
    <scope>NUCLEOTIDE SEQUENCE</scope>
    <source>
        <strain evidence="2">GVMAG-M-3300023184-89</strain>
    </source>
</reference>
<organism evidence="2">
    <name type="scientific">viral metagenome</name>
    <dbReference type="NCBI Taxonomy" id="1070528"/>
    <lineage>
        <taxon>unclassified sequences</taxon>
        <taxon>metagenomes</taxon>
        <taxon>organismal metagenomes</taxon>
    </lineage>
</organism>
<proteinExistence type="predicted"/>
<accession>A0A6C0IIV2</accession>
<dbReference type="InterPro" id="IPR027417">
    <property type="entry name" value="P-loop_NTPase"/>
</dbReference>
<sequence>MSLTPELMPVPVPVPVPVPAPIPMQLSPEQQLALDEFIAGKNIFLTGPGGSGKTELIKRMVLLSESANKKYQVCALTGCAAILLNCKAKTIHSWAGIGLANGSVEEIVRKVIGNKFKLAAWKKVNVLIIDEVSMMSSKIFDILDLIGKKARKQLLKPFGGIQVIFSGDFYQLPPVGHDESSSAFCFESAQWHSTIDSVIQLKTIFRQTDQTYTDILNQIRVGKLYKSSLEKLSEHVNKPIPPTLLFKPTILFPRRKDVDFINITELAKLGDAEQHKYTLAKVPVTELMSITSDKYKKMTEEMEISESQKDTEYAFIESNIKADKEIILKKGTQVMCIANIDMESEKPIVNGSQGIILEFIGGFPLIQFNNGEKRMVGYHTWISENFSSIAVKQIPLILAWAITIHKAQGVSLDLAQIDVGSNIFECGQTYVALSRIKSLEGLYLTAFNPQKIKVNKKVQEFYTLLPKV</sequence>
<dbReference type="Pfam" id="PF05970">
    <property type="entry name" value="PIF1"/>
    <property type="match status" value="1"/>
</dbReference>
<feature type="domain" description="AAA+ ATPase" evidence="1">
    <location>
        <begin position="39"/>
        <end position="196"/>
    </location>
</feature>